<feature type="non-terminal residue" evidence="7">
    <location>
        <position position="258"/>
    </location>
</feature>
<gene>
    <name evidence="7" type="ORF">S12H4_43360</name>
</gene>
<dbReference type="GO" id="GO:0043682">
    <property type="term" value="F:P-type divalent copper transporter activity"/>
    <property type="evidence" value="ECO:0007669"/>
    <property type="project" value="TreeGrafter"/>
</dbReference>
<comment type="subcellular location">
    <subcellularLocation>
        <location evidence="1">Membrane</location>
    </subcellularLocation>
</comment>
<evidence type="ECO:0008006" key="8">
    <source>
        <dbReference type="Google" id="ProtNLM"/>
    </source>
</evidence>
<dbReference type="Pfam" id="PF00702">
    <property type="entry name" value="Hydrolase"/>
    <property type="match status" value="1"/>
</dbReference>
<feature type="transmembrane region" description="Helical" evidence="6">
    <location>
        <begin position="210"/>
        <end position="232"/>
    </location>
</feature>
<dbReference type="GO" id="GO:0055070">
    <property type="term" value="P:copper ion homeostasis"/>
    <property type="evidence" value="ECO:0007669"/>
    <property type="project" value="TreeGrafter"/>
</dbReference>
<dbReference type="SUPFAM" id="SSF56784">
    <property type="entry name" value="HAD-like"/>
    <property type="match status" value="1"/>
</dbReference>
<dbReference type="InterPro" id="IPR023299">
    <property type="entry name" value="ATPase_P-typ_cyto_dom_N"/>
</dbReference>
<proteinExistence type="predicted"/>
<comment type="caution">
    <text evidence="7">The sequence shown here is derived from an EMBL/GenBank/DDBJ whole genome shotgun (WGS) entry which is preliminary data.</text>
</comment>
<evidence type="ECO:0000256" key="4">
    <source>
        <dbReference type="ARBA" id="ARBA00022989"/>
    </source>
</evidence>
<evidence type="ECO:0000256" key="1">
    <source>
        <dbReference type="ARBA" id="ARBA00004370"/>
    </source>
</evidence>
<evidence type="ECO:0000256" key="3">
    <source>
        <dbReference type="ARBA" id="ARBA00022967"/>
    </source>
</evidence>
<dbReference type="AlphaFoldDB" id="X1TPU2"/>
<dbReference type="GO" id="GO:0005507">
    <property type="term" value="F:copper ion binding"/>
    <property type="evidence" value="ECO:0007669"/>
    <property type="project" value="TreeGrafter"/>
</dbReference>
<dbReference type="Gene3D" id="3.40.50.1000">
    <property type="entry name" value="HAD superfamily/HAD-like"/>
    <property type="match status" value="1"/>
</dbReference>
<feature type="non-terminal residue" evidence="7">
    <location>
        <position position="1"/>
    </location>
</feature>
<evidence type="ECO:0000313" key="7">
    <source>
        <dbReference type="EMBL" id="GAJ07279.1"/>
    </source>
</evidence>
<keyword evidence="4 6" id="KW-1133">Transmembrane helix</keyword>
<evidence type="ECO:0000256" key="5">
    <source>
        <dbReference type="ARBA" id="ARBA00023136"/>
    </source>
</evidence>
<dbReference type="InterPro" id="IPR001757">
    <property type="entry name" value="P_typ_ATPase"/>
</dbReference>
<keyword evidence="5 6" id="KW-0472">Membrane</keyword>
<evidence type="ECO:0000256" key="6">
    <source>
        <dbReference type="SAM" id="Phobius"/>
    </source>
</evidence>
<organism evidence="7">
    <name type="scientific">marine sediment metagenome</name>
    <dbReference type="NCBI Taxonomy" id="412755"/>
    <lineage>
        <taxon>unclassified sequences</taxon>
        <taxon>metagenomes</taxon>
        <taxon>ecological metagenomes</taxon>
    </lineage>
</organism>
<accession>X1TPU2</accession>
<reference evidence="7" key="1">
    <citation type="journal article" date="2014" name="Front. Microbiol.">
        <title>High frequency of phylogenetically diverse reductive dehalogenase-homologous genes in deep subseafloor sedimentary metagenomes.</title>
        <authorList>
            <person name="Kawai M."/>
            <person name="Futagami T."/>
            <person name="Toyoda A."/>
            <person name="Takaki Y."/>
            <person name="Nishi S."/>
            <person name="Hori S."/>
            <person name="Arai W."/>
            <person name="Tsubouchi T."/>
            <person name="Morono Y."/>
            <person name="Uchiyama I."/>
            <person name="Ito T."/>
            <person name="Fujiyama A."/>
            <person name="Inagaki F."/>
            <person name="Takami H."/>
        </authorList>
    </citation>
    <scope>NUCLEOTIDE SEQUENCE</scope>
    <source>
        <strain evidence="7">Expedition CK06-06</strain>
    </source>
</reference>
<evidence type="ECO:0000256" key="2">
    <source>
        <dbReference type="ARBA" id="ARBA00022692"/>
    </source>
</evidence>
<name>X1TPU2_9ZZZZ</name>
<dbReference type="PANTHER" id="PTHR43520:SF8">
    <property type="entry name" value="P-TYPE CU(+) TRANSPORTER"/>
    <property type="match status" value="1"/>
</dbReference>
<dbReference type="GO" id="GO:0005524">
    <property type="term" value="F:ATP binding"/>
    <property type="evidence" value="ECO:0007669"/>
    <property type="project" value="InterPro"/>
</dbReference>
<dbReference type="GO" id="GO:0016020">
    <property type="term" value="C:membrane"/>
    <property type="evidence" value="ECO:0007669"/>
    <property type="project" value="UniProtKB-SubCell"/>
</dbReference>
<sequence length="258" mass="27240">KVEERGIAIPEVESFSAIPGKGVEARYNGSAILVANRKLLADKGIDASAAEGRITQLEEEGKTVVLVAMDGKVAGIIAVADTAKDFAAETVTWLKRQGRQVVMITGDNRRSAESIAQNLGIDRVLAEVLPEDKAAEIKRLQEQGHAVAMVGDGINDAPALVQSDVGIAIGSGTDVAIESGGVVLVKDDLRDVARTLELSCYTMRKIKQNLFWAFFYNAVGIPIAAGILYPFIGFLLNPIIAGAAMAFSSVSVVSNSLS</sequence>
<dbReference type="GO" id="GO:0016887">
    <property type="term" value="F:ATP hydrolysis activity"/>
    <property type="evidence" value="ECO:0007669"/>
    <property type="project" value="InterPro"/>
</dbReference>
<dbReference type="Gene3D" id="3.40.1110.10">
    <property type="entry name" value="Calcium-transporting ATPase, cytoplasmic domain N"/>
    <property type="match status" value="1"/>
</dbReference>
<protein>
    <recommendedName>
        <fullName evidence="8">HMA domain-containing protein</fullName>
    </recommendedName>
</protein>
<keyword evidence="3" id="KW-1278">Translocase</keyword>
<keyword evidence="2 6" id="KW-0812">Transmembrane</keyword>
<dbReference type="InterPro" id="IPR036412">
    <property type="entry name" value="HAD-like_sf"/>
</dbReference>
<dbReference type="NCBIfam" id="TIGR01494">
    <property type="entry name" value="ATPase_P-type"/>
    <property type="match status" value="1"/>
</dbReference>
<dbReference type="PRINTS" id="PR00119">
    <property type="entry name" value="CATATPASE"/>
</dbReference>
<dbReference type="InterPro" id="IPR023214">
    <property type="entry name" value="HAD_sf"/>
</dbReference>
<dbReference type="EMBL" id="BARW01026604">
    <property type="protein sequence ID" value="GAJ07279.1"/>
    <property type="molecule type" value="Genomic_DNA"/>
</dbReference>
<dbReference type="PANTHER" id="PTHR43520">
    <property type="entry name" value="ATP7, ISOFORM B"/>
    <property type="match status" value="1"/>
</dbReference>